<accession>A0A6B1DV03</accession>
<evidence type="ECO:0000256" key="1">
    <source>
        <dbReference type="SAM" id="MobiDB-lite"/>
    </source>
</evidence>
<dbReference type="InterPro" id="IPR037063">
    <property type="entry name" value="PHb_sf"/>
</dbReference>
<dbReference type="Pfam" id="PF08000">
    <property type="entry name" value="bPH_1"/>
    <property type="match status" value="1"/>
</dbReference>
<name>A0A6B1DV03_9CHLR</name>
<comment type="caution">
    <text evidence="3">The sequence shown here is derived from an EMBL/GenBank/DDBJ whole genome shotgun (WGS) entry which is preliminary data.</text>
</comment>
<feature type="region of interest" description="Disordered" evidence="1">
    <location>
        <begin position="48"/>
        <end position="87"/>
    </location>
</feature>
<dbReference type="SUPFAM" id="SSF50729">
    <property type="entry name" value="PH domain-like"/>
    <property type="match status" value="1"/>
</dbReference>
<dbReference type="Gene3D" id="2.30.29.50">
    <property type="entry name" value="Bacterial Pleckstrin homology domain"/>
    <property type="match status" value="1"/>
</dbReference>
<gene>
    <name evidence="3" type="ORF">F4Y08_14665</name>
</gene>
<evidence type="ECO:0000259" key="2">
    <source>
        <dbReference type="Pfam" id="PF08000"/>
    </source>
</evidence>
<evidence type="ECO:0000313" key="3">
    <source>
        <dbReference type="EMBL" id="MYD91549.1"/>
    </source>
</evidence>
<organism evidence="3">
    <name type="scientific">Caldilineaceae bacterium SB0662_bin_9</name>
    <dbReference type="NCBI Taxonomy" id="2605258"/>
    <lineage>
        <taxon>Bacteria</taxon>
        <taxon>Bacillati</taxon>
        <taxon>Chloroflexota</taxon>
        <taxon>Caldilineae</taxon>
        <taxon>Caldilineales</taxon>
        <taxon>Caldilineaceae</taxon>
    </lineage>
</organism>
<proteinExistence type="predicted"/>
<dbReference type="EMBL" id="VXPY01000101">
    <property type="protein sequence ID" value="MYD91549.1"/>
    <property type="molecule type" value="Genomic_DNA"/>
</dbReference>
<reference evidence="3" key="1">
    <citation type="submission" date="2019-09" db="EMBL/GenBank/DDBJ databases">
        <title>Characterisation of the sponge microbiome using genome-centric metagenomics.</title>
        <authorList>
            <person name="Engelberts J.P."/>
            <person name="Robbins S.J."/>
            <person name="De Goeij J.M."/>
            <person name="Aranda M."/>
            <person name="Bell S.C."/>
            <person name="Webster N.S."/>
        </authorList>
    </citation>
    <scope>NUCLEOTIDE SEQUENCE</scope>
    <source>
        <strain evidence="3">SB0662_bin_9</strain>
    </source>
</reference>
<dbReference type="InterPro" id="IPR012544">
    <property type="entry name" value="PHb"/>
</dbReference>
<feature type="domain" description="Bacterial Pleckstrin homology" evidence="2">
    <location>
        <begin position="1"/>
        <end position="40"/>
    </location>
</feature>
<sequence length="135" mass="14551">MIVIDPQGVRGKKVAINSIPWKSVTAFSRENAGTLDLDTEWMGQAASHLPRCRQGGSLKRRENLNRSRNRPTGATATSPSAIPTPYLCPGRTKVPRCSPDDAISTLSETASRQYSRWRLALSSSASICPASAPAI</sequence>
<protein>
    <recommendedName>
        <fullName evidence="2">Bacterial Pleckstrin homology domain-containing protein</fullName>
    </recommendedName>
</protein>
<feature type="compositionally biased region" description="Polar residues" evidence="1">
    <location>
        <begin position="70"/>
        <end position="81"/>
    </location>
</feature>
<dbReference type="AlphaFoldDB" id="A0A6B1DV03"/>